<feature type="signal peptide" evidence="2">
    <location>
        <begin position="1"/>
        <end position="24"/>
    </location>
</feature>
<gene>
    <name evidence="4" type="ORF">NSJP_0677</name>
</gene>
<accession>A0A1W1I1W0</accession>
<dbReference type="Pfam" id="PF17820">
    <property type="entry name" value="PDZ_6"/>
    <property type="match status" value="1"/>
</dbReference>
<dbReference type="PANTHER" id="PTHR32060:SF30">
    <property type="entry name" value="CARBOXY-TERMINAL PROCESSING PROTEASE CTPA"/>
    <property type="match status" value="1"/>
</dbReference>
<feature type="chain" id="PRO_5012529059" description="PDZ domain-containing protein" evidence="2">
    <location>
        <begin position="25"/>
        <end position="150"/>
    </location>
</feature>
<dbReference type="GO" id="GO:0030288">
    <property type="term" value="C:outer membrane-bounded periplasmic space"/>
    <property type="evidence" value="ECO:0007669"/>
    <property type="project" value="TreeGrafter"/>
</dbReference>
<evidence type="ECO:0000313" key="5">
    <source>
        <dbReference type="Proteomes" id="UP000192042"/>
    </source>
</evidence>
<dbReference type="AlphaFoldDB" id="A0A1W1I1W0"/>
<dbReference type="SMART" id="SM00228">
    <property type="entry name" value="PDZ"/>
    <property type="match status" value="1"/>
</dbReference>
<feature type="region of interest" description="Disordered" evidence="1">
    <location>
        <begin position="129"/>
        <end position="150"/>
    </location>
</feature>
<dbReference type="STRING" id="1325564.NSJP_0677"/>
<evidence type="ECO:0000259" key="3">
    <source>
        <dbReference type="PROSITE" id="PS50106"/>
    </source>
</evidence>
<protein>
    <recommendedName>
        <fullName evidence="3">PDZ domain-containing protein</fullName>
    </recommendedName>
</protein>
<dbReference type="PROSITE" id="PS50106">
    <property type="entry name" value="PDZ"/>
    <property type="match status" value="1"/>
</dbReference>
<dbReference type="KEGG" id="nja:NSJP_0677"/>
<organism evidence="4 5">
    <name type="scientific">Nitrospira japonica</name>
    <dbReference type="NCBI Taxonomy" id="1325564"/>
    <lineage>
        <taxon>Bacteria</taxon>
        <taxon>Pseudomonadati</taxon>
        <taxon>Nitrospirota</taxon>
        <taxon>Nitrospiria</taxon>
        <taxon>Nitrospirales</taxon>
        <taxon>Nitrospiraceae</taxon>
        <taxon>Nitrospira</taxon>
    </lineage>
</organism>
<dbReference type="GO" id="GO:0004175">
    <property type="term" value="F:endopeptidase activity"/>
    <property type="evidence" value="ECO:0007669"/>
    <property type="project" value="TreeGrafter"/>
</dbReference>
<dbReference type="PANTHER" id="PTHR32060">
    <property type="entry name" value="TAIL-SPECIFIC PROTEASE"/>
    <property type="match status" value="1"/>
</dbReference>
<keyword evidence="5" id="KW-1185">Reference proteome</keyword>
<dbReference type="Gene3D" id="2.30.42.10">
    <property type="match status" value="1"/>
</dbReference>
<dbReference type="SUPFAM" id="SSF50156">
    <property type="entry name" value="PDZ domain-like"/>
    <property type="match status" value="1"/>
</dbReference>
<dbReference type="InterPro" id="IPR041489">
    <property type="entry name" value="PDZ_6"/>
</dbReference>
<evidence type="ECO:0000256" key="1">
    <source>
        <dbReference type="SAM" id="MobiDB-lite"/>
    </source>
</evidence>
<evidence type="ECO:0000313" key="4">
    <source>
        <dbReference type="EMBL" id="SLM46849.1"/>
    </source>
</evidence>
<keyword evidence="2" id="KW-0732">Signal</keyword>
<proteinExistence type="predicted"/>
<dbReference type="GO" id="GO:0007165">
    <property type="term" value="P:signal transduction"/>
    <property type="evidence" value="ECO:0007669"/>
    <property type="project" value="TreeGrafter"/>
</dbReference>
<feature type="domain" description="PDZ" evidence="3">
    <location>
        <begin position="44"/>
        <end position="113"/>
    </location>
</feature>
<evidence type="ECO:0000256" key="2">
    <source>
        <dbReference type="SAM" id="SignalP"/>
    </source>
</evidence>
<dbReference type="Proteomes" id="UP000192042">
    <property type="component" value="Chromosome I"/>
</dbReference>
<sequence length="150" mass="15345">MRINPISGATGVTMSLLLTAAVWAADQPMSQAPYAHGDEAKLPGGVIGVSLQVGAERIGDPAVLYVGMVHPEGPAQQAGLRHGDEIVSVDGTAVSGKTYEQVVRMIRGDAGTIVKLGVKGEDGAREITISRVAGDKLPKGPSGSHGDPAR</sequence>
<dbReference type="InterPro" id="IPR036034">
    <property type="entry name" value="PDZ_sf"/>
</dbReference>
<dbReference type="InterPro" id="IPR001478">
    <property type="entry name" value="PDZ"/>
</dbReference>
<dbReference type="EMBL" id="LT828648">
    <property type="protein sequence ID" value="SLM46849.1"/>
    <property type="molecule type" value="Genomic_DNA"/>
</dbReference>
<reference evidence="4 5" key="1">
    <citation type="submission" date="2017-03" db="EMBL/GenBank/DDBJ databases">
        <authorList>
            <person name="Afonso C.L."/>
            <person name="Miller P.J."/>
            <person name="Scott M.A."/>
            <person name="Spackman E."/>
            <person name="Goraichik I."/>
            <person name="Dimitrov K.M."/>
            <person name="Suarez D.L."/>
            <person name="Swayne D.E."/>
        </authorList>
    </citation>
    <scope>NUCLEOTIDE SEQUENCE [LARGE SCALE GENOMIC DNA]</scope>
    <source>
        <strain evidence="4">Genome sequencing of Nitrospira japonica strain NJ11</strain>
    </source>
</reference>
<name>A0A1W1I1W0_9BACT</name>
<dbReference type="RefSeq" id="WP_172834120.1">
    <property type="nucleotide sequence ID" value="NZ_LT828648.1"/>
</dbReference>